<proteinExistence type="predicted"/>
<dbReference type="Proteomes" id="UP001148838">
    <property type="component" value="Unassembled WGS sequence"/>
</dbReference>
<gene>
    <name evidence="1" type="ORF">ANN_00817</name>
</gene>
<keyword evidence="2" id="KW-1185">Reference proteome</keyword>
<accession>A0ABQ8TU97</accession>
<evidence type="ECO:0000313" key="1">
    <source>
        <dbReference type="EMBL" id="KAJ4449418.1"/>
    </source>
</evidence>
<comment type="caution">
    <text evidence="1">The sequence shown here is derived from an EMBL/GenBank/DDBJ whole genome shotgun (WGS) entry which is preliminary data.</text>
</comment>
<evidence type="ECO:0000313" key="2">
    <source>
        <dbReference type="Proteomes" id="UP001148838"/>
    </source>
</evidence>
<sequence length="68" mass="7613">MCIQPAWVSHITVDIKPNIPPSEISYHTHLPVSVTKFNGLQVLSQFCGPLAKAFYENIKTQADIEDDD</sequence>
<dbReference type="EMBL" id="JAJSOF020000003">
    <property type="protein sequence ID" value="KAJ4449418.1"/>
    <property type="molecule type" value="Genomic_DNA"/>
</dbReference>
<name>A0ABQ8TU97_PERAM</name>
<protein>
    <submittedName>
        <fullName evidence="1">Uncharacterized protein</fullName>
    </submittedName>
</protein>
<organism evidence="1 2">
    <name type="scientific">Periplaneta americana</name>
    <name type="common">American cockroach</name>
    <name type="synonym">Blatta americana</name>
    <dbReference type="NCBI Taxonomy" id="6978"/>
    <lineage>
        <taxon>Eukaryota</taxon>
        <taxon>Metazoa</taxon>
        <taxon>Ecdysozoa</taxon>
        <taxon>Arthropoda</taxon>
        <taxon>Hexapoda</taxon>
        <taxon>Insecta</taxon>
        <taxon>Pterygota</taxon>
        <taxon>Neoptera</taxon>
        <taxon>Polyneoptera</taxon>
        <taxon>Dictyoptera</taxon>
        <taxon>Blattodea</taxon>
        <taxon>Blattoidea</taxon>
        <taxon>Blattidae</taxon>
        <taxon>Blattinae</taxon>
        <taxon>Periplaneta</taxon>
    </lineage>
</organism>
<reference evidence="1 2" key="1">
    <citation type="journal article" date="2022" name="Allergy">
        <title>Genome assembly and annotation of Periplaneta americana reveal a comprehensive cockroach allergen profile.</title>
        <authorList>
            <person name="Wang L."/>
            <person name="Xiong Q."/>
            <person name="Saelim N."/>
            <person name="Wang L."/>
            <person name="Nong W."/>
            <person name="Wan A.T."/>
            <person name="Shi M."/>
            <person name="Liu X."/>
            <person name="Cao Q."/>
            <person name="Hui J.H.L."/>
            <person name="Sookrung N."/>
            <person name="Leung T.F."/>
            <person name="Tungtrongchitr A."/>
            <person name="Tsui S.K.W."/>
        </authorList>
    </citation>
    <scope>NUCLEOTIDE SEQUENCE [LARGE SCALE GENOMIC DNA]</scope>
    <source>
        <strain evidence="1">PWHHKU_190912</strain>
    </source>
</reference>